<sequence>MVIIGELESQLKGRFFPQMWNDLDFYLQWKNAISNVTGHYIILIVGLVGLILLKKKQDRYFLLGIWFGYLLYGLGFSYHISTHYYYTLPVI</sequence>
<comment type="caution">
    <text evidence="2">The sequence shown here is derived from an EMBL/GenBank/DDBJ whole genome shotgun (WGS) entry which is preliminary data.</text>
</comment>
<evidence type="ECO:0000256" key="1">
    <source>
        <dbReference type="SAM" id="Phobius"/>
    </source>
</evidence>
<organism evidence="2">
    <name type="scientific">marine sediment metagenome</name>
    <dbReference type="NCBI Taxonomy" id="412755"/>
    <lineage>
        <taxon>unclassified sequences</taxon>
        <taxon>metagenomes</taxon>
        <taxon>ecological metagenomes</taxon>
    </lineage>
</organism>
<keyword evidence="1" id="KW-0472">Membrane</keyword>
<evidence type="ECO:0000313" key="2">
    <source>
        <dbReference type="EMBL" id="GAI75181.1"/>
    </source>
</evidence>
<gene>
    <name evidence="2" type="ORF">S12H4_24141</name>
</gene>
<keyword evidence="1" id="KW-1133">Transmembrane helix</keyword>
<keyword evidence="1" id="KW-0812">Transmembrane</keyword>
<proteinExistence type="predicted"/>
<dbReference type="AlphaFoldDB" id="X1S7U6"/>
<feature type="transmembrane region" description="Helical" evidence="1">
    <location>
        <begin position="60"/>
        <end position="80"/>
    </location>
</feature>
<dbReference type="EMBL" id="BARW01013016">
    <property type="protein sequence ID" value="GAI75181.1"/>
    <property type="molecule type" value="Genomic_DNA"/>
</dbReference>
<name>X1S7U6_9ZZZZ</name>
<accession>X1S7U6</accession>
<feature type="transmembrane region" description="Helical" evidence="1">
    <location>
        <begin position="32"/>
        <end position="53"/>
    </location>
</feature>
<feature type="non-terminal residue" evidence="2">
    <location>
        <position position="91"/>
    </location>
</feature>
<reference evidence="2" key="1">
    <citation type="journal article" date="2014" name="Front. Microbiol.">
        <title>High frequency of phylogenetically diverse reductive dehalogenase-homologous genes in deep subseafloor sedimentary metagenomes.</title>
        <authorList>
            <person name="Kawai M."/>
            <person name="Futagami T."/>
            <person name="Toyoda A."/>
            <person name="Takaki Y."/>
            <person name="Nishi S."/>
            <person name="Hori S."/>
            <person name="Arai W."/>
            <person name="Tsubouchi T."/>
            <person name="Morono Y."/>
            <person name="Uchiyama I."/>
            <person name="Ito T."/>
            <person name="Fujiyama A."/>
            <person name="Inagaki F."/>
            <person name="Takami H."/>
        </authorList>
    </citation>
    <scope>NUCLEOTIDE SEQUENCE</scope>
    <source>
        <strain evidence="2">Expedition CK06-06</strain>
    </source>
</reference>
<protein>
    <submittedName>
        <fullName evidence="2">Uncharacterized protein</fullName>
    </submittedName>
</protein>